<evidence type="ECO:0000313" key="3">
    <source>
        <dbReference type="Proteomes" id="UP001500804"/>
    </source>
</evidence>
<protein>
    <submittedName>
        <fullName evidence="2">PEP-utilizing enzyme</fullName>
    </submittedName>
</protein>
<dbReference type="PANTHER" id="PTHR43615">
    <property type="entry name" value="PHOSPHOENOLPYRUVATE SYNTHASE-RELATED"/>
    <property type="match status" value="1"/>
</dbReference>
<proteinExistence type="predicted"/>
<reference evidence="3" key="1">
    <citation type="journal article" date="2019" name="Int. J. Syst. Evol. Microbiol.">
        <title>The Global Catalogue of Microorganisms (GCM) 10K type strain sequencing project: providing services to taxonomists for standard genome sequencing and annotation.</title>
        <authorList>
            <consortium name="The Broad Institute Genomics Platform"/>
            <consortium name="The Broad Institute Genome Sequencing Center for Infectious Disease"/>
            <person name="Wu L."/>
            <person name="Ma J."/>
        </authorList>
    </citation>
    <scope>NUCLEOTIDE SEQUENCE [LARGE SCALE GENOMIC DNA]</scope>
    <source>
        <strain evidence="3">JCM 18302</strain>
    </source>
</reference>
<organism evidence="2 3">
    <name type="scientific">Pseudonocardia adelaidensis</name>
    <dbReference type="NCBI Taxonomy" id="648754"/>
    <lineage>
        <taxon>Bacteria</taxon>
        <taxon>Bacillati</taxon>
        <taxon>Actinomycetota</taxon>
        <taxon>Actinomycetes</taxon>
        <taxon>Pseudonocardiales</taxon>
        <taxon>Pseudonocardiaceae</taxon>
        <taxon>Pseudonocardia</taxon>
    </lineage>
</organism>
<gene>
    <name evidence="2" type="ORF">GCM10023320_40980</name>
</gene>
<sequence length="607" mass="68763">MSDNKFPSPFEIETPPGAEGWQKMYNWYHLFGEERRELDENRFWFADRLHHPDVMHPYDEIQCECWWQALGAFNTRIFAMPPAHGVDQRILNGRLFITAVAAPAEDIPARAEEFAGRASHYYENWESIYIGWKAKVTAKLHEIRAIEFAPLPNLEPVETVEQHVGHSAGFRMVRDFERLVTTMYETYQYHFEMLNIGYAAYLNFFQLCKSAFPGIGDQSIAQMVGGLQVDLYRPDDELRRLAKEAERLGIAETVLDGSMNVEQLFERLSDDPNGKAWVADWNATSDPWFVINTDPGHPGGYHTYDTWADIPDIPMVSVREYLRRFRGGQNIDRDTAGVLRERDRITAEYRDLMSTEDHAAFDQAVALARLVFRYIEEHVLYIEHWMWATFWRKSKQLARTMAAMGYFDEAEDMFFLRRGEVTEAIYDLVVGWSVGTAPRGPGYWRPIIEERKGIFEALKAWEPPPALGPPPEEVNEPLTVMLWGINSDLVREWGQNDEGDGKTLRGVGASTGVVEGRARVLKHVSEMSSVQSGEILVCPATSPAWAPIFTRIAATVSDVGGIMSHTAIVCREYGIPAVVGTGNAVATITTGQRLRVDGNSGVVTLLD</sequence>
<dbReference type="NCBIfam" id="NF006153">
    <property type="entry name" value="PRK08296.1-5"/>
    <property type="match status" value="1"/>
</dbReference>
<dbReference type="RefSeq" id="WP_345606808.1">
    <property type="nucleotide sequence ID" value="NZ_BAABJO010000014.1"/>
</dbReference>
<keyword evidence="3" id="KW-1185">Reference proteome</keyword>
<dbReference type="InterPro" id="IPR008279">
    <property type="entry name" value="PEP-util_enz_mobile_dom"/>
</dbReference>
<dbReference type="NCBIfam" id="NF006151">
    <property type="entry name" value="PRK08296.1-3"/>
    <property type="match status" value="1"/>
</dbReference>
<dbReference type="InterPro" id="IPR036637">
    <property type="entry name" value="Phosphohistidine_dom_sf"/>
</dbReference>
<accession>A0ABP9NLE6</accession>
<dbReference type="Pfam" id="PF00391">
    <property type="entry name" value="PEP-utilizers"/>
    <property type="match status" value="1"/>
</dbReference>
<dbReference type="InterPro" id="IPR051549">
    <property type="entry name" value="PEP_Utilizing_Enz"/>
</dbReference>
<dbReference type="Gene3D" id="3.50.30.10">
    <property type="entry name" value="Phosphohistidine domain"/>
    <property type="match status" value="1"/>
</dbReference>
<dbReference type="EMBL" id="BAABJO010000014">
    <property type="protein sequence ID" value="GAA5125911.1"/>
    <property type="molecule type" value="Genomic_DNA"/>
</dbReference>
<feature type="domain" description="PEP-utilising enzyme mobile" evidence="1">
    <location>
        <begin position="531"/>
        <end position="601"/>
    </location>
</feature>
<evidence type="ECO:0000259" key="1">
    <source>
        <dbReference type="Pfam" id="PF00391"/>
    </source>
</evidence>
<evidence type="ECO:0000313" key="2">
    <source>
        <dbReference type="EMBL" id="GAA5125911.1"/>
    </source>
</evidence>
<name>A0ABP9NLE6_9PSEU</name>
<dbReference type="SUPFAM" id="SSF52009">
    <property type="entry name" value="Phosphohistidine domain"/>
    <property type="match status" value="1"/>
</dbReference>
<comment type="caution">
    <text evidence="2">The sequence shown here is derived from an EMBL/GenBank/DDBJ whole genome shotgun (WGS) entry which is preliminary data.</text>
</comment>
<dbReference type="NCBIfam" id="NF006150">
    <property type="entry name" value="PRK08296.1-2"/>
    <property type="match status" value="1"/>
</dbReference>
<dbReference type="PANTHER" id="PTHR43615:SF1">
    <property type="entry name" value="PPDK_N DOMAIN-CONTAINING PROTEIN"/>
    <property type="match status" value="1"/>
</dbReference>
<dbReference type="Proteomes" id="UP001500804">
    <property type="component" value="Unassembled WGS sequence"/>
</dbReference>